<evidence type="ECO:0000313" key="1">
    <source>
        <dbReference type="EMBL" id="GGI82390.1"/>
    </source>
</evidence>
<dbReference type="Proteomes" id="UP000613743">
    <property type="component" value="Unassembled WGS sequence"/>
</dbReference>
<sequence>MNKSTPQFPHASPPWLLIVCASLFLSGAKGCKPEKELVDDAIEEATGTVYSVSHTFSVNDVLGGFDGVTYAENPNIICGIGGESPACPEGAAQPKAVKKGGEMMYPVDSEFGFYVQDFVGAAEKIYDQDYGEGWVGNIDDGLLVANAKTVVFKAPKRTGTWCAGLGGGLVKCSSEHYTTLEHVLTCYESVPYTTDDPTTGEQKNLTNPYDNSVIGNCADAKLDNALHIMRAGELTDELLHSTVPGEQMIANESTVRDDIAVGRDYSVTLKDDGKPLYRWGNAVKRPNDVRLYVRMALPDEWKVEGAEFKVLNAALIVHHQITNNPNDQLRPEDMENEAAIGQLPEYLVSGADWVSTKECYEGDGDYIPSGTLFKNSLFAQEGSFSADLQDGLTNAWYTTTDRDPFAGVLDDEDNVLGGPRWRLKSNKFGQDIPSLTIPEQNCLQPPFSHGIDKYPAGDKTTTIINLLDFDEGVESPLASSLGWIDASQNSVNISKGFGEDTSGPNGLSVNGLPLTEDFDLAVYVKGDAKGARLYDVTLHIEYEAVEAEE</sequence>
<dbReference type="RefSeq" id="WP_188920332.1">
    <property type="nucleotide sequence ID" value="NZ_BMPZ01000004.1"/>
</dbReference>
<name>A0A917NC18_9GAMM</name>
<organism evidence="1 2">
    <name type="scientific">Shewanella gelidii</name>
    <dbReference type="NCBI Taxonomy" id="1642821"/>
    <lineage>
        <taxon>Bacteria</taxon>
        <taxon>Pseudomonadati</taxon>
        <taxon>Pseudomonadota</taxon>
        <taxon>Gammaproteobacteria</taxon>
        <taxon>Alteromonadales</taxon>
        <taxon>Shewanellaceae</taxon>
        <taxon>Shewanella</taxon>
    </lineage>
</organism>
<proteinExistence type="predicted"/>
<accession>A0A917NC18</accession>
<comment type="caution">
    <text evidence="1">The sequence shown here is derived from an EMBL/GenBank/DDBJ whole genome shotgun (WGS) entry which is preliminary data.</text>
</comment>
<reference evidence="1" key="2">
    <citation type="submission" date="2020-09" db="EMBL/GenBank/DDBJ databases">
        <authorList>
            <person name="Sun Q."/>
            <person name="Ohkuma M."/>
        </authorList>
    </citation>
    <scope>NUCLEOTIDE SEQUENCE</scope>
    <source>
        <strain evidence="1">JCM 30804</strain>
    </source>
</reference>
<gene>
    <name evidence="1" type="ORF">GCM10009332_19490</name>
</gene>
<protein>
    <submittedName>
        <fullName evidence="1">Uncharacterized protein</fullName>
    </submittedName>
</protein>
<keyword evidence="2" id="KW-1185">Reference proteome</keyword>
<evidence type="ECO:0000313" key="2">
    <source>
        <dbReference type="Proteomes" id="UP000613743"/>
    </source>
</evidence>
<dbReference type="AlphaFoldDB" id="A0A917NC18"/>
<reference evidence="1" key="1">
    <citation type="journal article" date="2014" name="Int. J. Syst. Evol. Microbiol.">
        <title>Complete genome sequence of Corynebacterium casei LMG S-19264T (=DSM 44701T), isolated from a smear-ripened cheese.</title>
        <authorList>
            <consortium name="US DOE Joint Genome Institute (JGI-PGF)"/>
            <person name="Walter F."/>
            <person name="Albersmeier A."/>
            <person name="Kalinowski J."/>
            <person name="Ruckert C."/>
        </authorList>
    </citation>
    <scope>NUCLEOTIDE SEQUENCE</scope>
    <source>
        <strain evidence="1">JCM 30804</strain>
    </source>
</reference>
<dbReference type="EMBL" id="BMPZ01000004">
    <property type="protein sequence ID" value="GGI82390.1"/>
    <property type="molecule type" value="Genomic_DNA"/>
</dbReference>